<dbReference type="PROSITE" id="PS51257">
    <property type="entry name" value="PROKAR_LIPOPROTEIN"/>
    <property type="match status" value="1"/>
</dbReference>
<proteinExistence type="predicted"/>
<feature type="signal peptide" evidence="1">
    <location>
        <begin position="1"/>
        <end position="17"/>
    </location>
</feature>
<sequence length="129" mass="13875">MRFALALVAPVVLTACATTPAPSEPQDGISRAGLNERVYVDGPYVTPIAVLEDSRCPMNARCIWAGRTRLSIKVDLGSRSETHEISTDKPVQVADGQLSLVEVQPDLMAGEQAGTQKPYRFGFRFAGGL</sequence>
<reference evidence="2 3" key="1">
    <citation type="submission" date="2021-05" db="EMBL/GenBank/DDBJ databases">
        <title>Croceibacterium sp. LX-88 genome sequence.</title>
        <authorList>
            <person name="Luo X."/>
        </authorList>
    </citation>
    <scope>NUCLEOTIDE SEQUENCE [LARGE SCALE GENOMIC DNA]</scope>
    <source>
        <strain evidence="2 3">LX-88</strain>
    </source>
</reference>
<dbReference type="EMBL" id="JAHFVK010000001">
    <property type="protein sequence ID" value="MBT2133590.1"/>
    <property type="molecule type" value="Genomic_DNA"/>
</dbReference>
<feature type="chain" id="PRO_5046386303" description="Lipoprotein" evidence="1">
    <location>
        <begin position="18"/>
        <end position="129"/>
    </location>
</feature>
<protein>
    <recommendedName>
        <fullName evidence="4">Lipoprotein</fullName>
    </recommendedName>
</protein>
<accession>A0ABS5W2X3</accession>
<organism evidence="2 3">
    <name type="scientific">Croceibacterium selenioxidans</name>
    <dbReference type="NCBI Taxonomy" id="2838833"/>
    <lineage>
        <taxon>Bacteria</taxon>
        <taxon>Pseudomonadati</taxon>
        <taxon>Pseudomonadota</taxon>
        <taxon>Alphaproteobacteria</taxon>
        <taxon>Sphingomonadales</taxon>
        <taxon>Erythrobacteraceae</taxon>
        <taxon>Croceibacterium</taxon>
    </lineage>
</organism>
<evidence type="ECO:0008006" key="4">
    <source>
        <dbReference type="Google" id="ProtNLM"/>
    </source>
</evidence>
<keyword evidence="3" id="KW-1185">Reference proteome</keyword>
<dbReference type="RefSeq" id="WP_214534855.1">
    <property type="nucleotide sequence ID" value="NZ_JAHFVK010000001.1"/>
</dbReference>
<evidence type="ECO:0000256" key="1">
    <source>
        <dbReference type="SAM" id="SignalP"/>
    </source>
</evidence>
<evidence type="ECO:0000313" key="3">
    <source>
        <dbReference type="Proteomes" id="UP000811255"/>
    </source>
</evidence>
<dbReference type="Proteomes" id="UP000811255">
    <property type="component" value="Unassembled WGS sequence"/>
</dbReference>
<gene>
    <name evidence="2" type="ORF">KK137_04510</name>
</gene>
<evidence type="ECO:0000313" key="2">
    <source>
        <dbReference type="EMBL" id="MBT2133590.1"/>
    </source>
</evidence>
<comment type="caution">
    <text evidence="2">The sequence shown here is derived from an EMBL/GenBank/DDBJ whole genome shotgun (WGS) entry which is preliminary data.</text>
</comment>
<name>A0ABS5W2X3_9SPHN</name>
<keyword evidence="1" id="KW-0732">Signal</keyword>